<evidence type="ECO:0000313" key="5">
    <source>
        <dbReference type="EMBL" id="CAF3534175.1"/>
    </source>
</evidence>
<gene>
    <name evidence="3" type="ORF">GPM918_LOCUS1009</name>
    <name evidence="4" type="ORF">OVA965_LOCUS3365</name>
    <name evidence="5" type="ORF">SRO942_LOCUS1009</name>
    <name evidence="6" type="ORF">TMI583_LOCUS3364</name>
</gene>
<comment type="caution">
    <text evidence="3">The sequence shown here is derived from an EMBL/GenBank/DDBJ whole genome shotgun (WGS) entry which is preliminary data.</text>
</comment>
<evidence type="ECO:0000256" key="1">
    <source>
        <dbReference type="SAM" id="Coils"/>
    </source>
</evidence>
<dbReference type="Proteomes" id="UP000682733">
    <property type="component" value="Unassembled WGS sequence"/>
</dbReference>
<keyword evidence="1" id="KW-0175">Coiled coil</keyword>
<keyword evidence="7" id="KW-1185">Reference proteome</keyword>
<reference evidence="3" key="1">
    <citation type="submission" date="2021-02" db="EMBL/GenBank/DDBJ databases">
        <authorList>
            <person name="Nowell W R."/>
        </authorList>
    </citation>
    <scope>NUCLEOTIDE SEQUENCE</scope>
</reference>
<organism evidence="3 7">
    <name type="scientific">Didymodactylos carnosus</name>
    <dbReference type="NCBI Taxonomy" id="1234261"/>
    <lineage>
        <taxon>Eukaryota</taxon>
        <taxon>Metazoa</taxon>
        <taxon>Spiralia</taxon>
        <taxon>Gnathifera</taxon>
        <taxon>Rotifera</taxon>
        <taxon>Eurotatoria</taxon>
        <taxon>Bdelloidea</taxon>
        <taxon>Philodinida</taxon>
        <taxon>Philodinidae</taxon>
        <taxon>Didymodactylos</taxon>
    </lineage>
</organism>
<evidence type="ECO:0000313" key="7">
    <source>
        <dbReference type="Proteomes" id="UP000663829"/>
    </source>
</evidence>
<evidence type="ECO:0000313" key="6">
    <source>
        <dbReference type="EMBL" id="CAF3557668.1"/>
    </source>
</evidence>
<dbReference type="PANTHER" id="PTHR33820">
    <property type="entry name" value="COILED-COIL DOMAIN-CONTAINING PROTEIN 17"/>
    <property type="match status" value="1"/>
</dbReference>
<evidence type="ECO:0000313" key="3">
    <source>
        <dbReference type="EMBL" id="CAF0754070.1"/>
    </source>
</evidence>
<dbReference type="Proteomes" id="UP000677228">
    <property type="component" value="Unassembled WGS sequence"/>
</dbReference>
<name>A0A813PH54_9BILA</name>
<evidence type="ECO:0000256" key="2">
    <source>
        <dbReference type="SAM" id="MobiDB-lite"/>
    </source>
</evidence>
<feature type="compositionally biased region" description="Basic and acidic residues" evidence="2">
    <location>
        <begin position="233"/>
        <end position="247"/>
    </location>
</feature>
<protein>
    <submittedName>
        <fullName evidence="3">Uncharacterized protein</fullName>
    </submittedName>
</protein>
<dbReference type="Proteomes" id="UP000681722">
    <property type="component" value="Unassembled WGS sequence"/>
</dbReference>
<feature type="coiled-coil region" evidence="1">
    <location>
        <begin position="392"/>
        <end position="426"/>
    </location>
</feature>
<feature type="region of interest" description="Disordered" evidence="2">
    <location>
        <begin position="220"/>
        <end position="247"/>
    </location>
</feature>
<dbReference type="EMBL" id="CAJOBA010000802">
    <property type="protein sequence ID" value="CAF3557668.1"/>
    <property type="molecule type" value="Genomic_DNA"/>
</dbReference>
<accession>A0A813PH54</accession>
<evidence type="ECO:0000313" key="4">
    <source>
        <dbReference type="EMBL" id="CAF0776433.1"/>
    </source>
</evidence>
<dbReference type="PANTHER" id="PTHR33820:SF2">
    <property type="entry name" value="COILED-COIL DOMAIN-CONTAINING PROTEIN 17"/>
    <property type="match status" value="1"/>
</dbReference>
<dbReference type="EMBL" id="CAJOBC010000086">
    <property type="protein sequence ID" value="CAF3534175.1"/>
    <property type="molecule type" value="Genomic_DNA"/>
</dbReference>
<sequence length="729" mass="85065">MGASRSQQHPQQPQQYEISDNIQIPTSNTLIQYYDQQNNTLGPTRQYTFPVPRKNSSHTLILHQNEHENNALEGQSLIRPAEPIIISNEMPQQLIRERQIGGIGRGPLNVDNDTDRYRKRKNILDDERSPRVSDTARIQMVNRRSPRNRKVDEIHEYKTQRSMLQNVQDMEDRIFHDSRKTQKLANNLKQRSSVYTEIMMEYEKLQAQERALLRDMFTLQSQPSTGDNDGETDEHQKEQLRSLQRKNAELEKERRIIQEKLEELISTNRSNGPLSTHHTPYRLLRELQDQENLNENALNSLRTKIYTDRPLSPAQMTSLPMLYGANKRYSRLRENFGDDIRAFRNDYLKTGGHNSAFLAHYTDLEYKIRTFENSDWMRDNPEPLTPYRHRYTDEMDDRLRRFNAENKRLQNDINLLQKKFRNLNTNIHTHSHEYSFREPVTPYVSKDHIHHHHHHYTRNPVSLPLISPRSSSYDDHYYHDPRPPTTTNIRTEQPLHLEQDSQFKTRTAIRASPGMSLLLSNMNKLKDPLEPSPYDPVGGFVIFFDFILNLDPSVELCRLVTCLHHPKSGLGEPSQLQSFTCDPFIDQNGQKMSVVLIATKQPVPRCPPQQALTIIIEVQTSNQKSDNAPLQTKSWTKIPLFDHKNRLLSGRWKVPLRSLPILYDATLGIINTFPTAGTMELHYRLVNYKDADEQTNAPLSPTFKDLYAYVPQSEDDSQEYVHLPNTVKS</sequence>
<dbReference type="AlphaFoldDB" id="A0A813PH54"/>
<dbReference type="OrthoDB" id="289416at2759"/>
<dbReference type="EMBL" id="CAJNOK010000802">
    <property type="protein sequence ID" value="CAF0776433.1"/>
    <property type="molecule type" value="Genomic_DNA"/>
</dbReference>
<dbReference type="Proteomes" id="UP000663829">
    <property type="component" value="Unassembled WGS sequence"/>
</dbReference>
<dbReference type="InterPro" id="IPR038800">
    <property type="entry name" value="CCDC17"/>
</dbReference>
<proteinExistence type="predicted"/>
<dbReference type="EMBL" id="CAJNOQ010000086">
    <property type="protein sequence ID" value="CAF0754070.1"/>
    <property type="molecule type" value="Genomic_DNA"/>
</dbReference>